<gene>
    <name evidence="2" type="ORF">METZ01_LOCUS475568</name>
</gene>
<keyword evidence="1" id="KW-0812">Transmembrane</keyword>
<proteinExistence type="predicted"/>
<reference evidence="2" key="1">
    <citation type="submission" date="2018-05" db="EMBL/GenBank/DDBJ databases">
        <authorList>
            <person name="Lanie J.A."/>
            <person name="Ng W.-L."/>
            <person name="Kazmierczak K.M."/>
            <person name="Andrzejewski T.M."/>
            <person name="Davidsen T.M."/>
            <person name="Wayne K.J."/>
            <person name="Tettelin H."/>
            <person name="Glass J.I."/>
            <person name="Rusch D."/>
            <person name="Podicherti R."/>
            <person name="Tsui H.-C.T."/>
            <person name="Winkler M.E."/>
        </authorList>
    </citation>
    <scope>NUCLEOTIDE SEQUENCE</scope>
</reference>
<evidence type="ECO:0008006" key="3">
    <source>
        <dbReference type="Google" id="ProtNLM"/>
    </source>
</evidence>
<dbReference type="EMBL" id="UINC01202757">
    <property type="protein sequence ID" value="SVE22714.1"/>
    <property type="molecule type" value="Genomic_DNA"/>
</dbReference>
<evidence type="ECO:0000313" key="2">
    <source>
        <dbReference type="EMBL" id="SVE22714.1"/>
    </source>
</evidence>
<feature type="transmembrane region" description="Helical" evidence="1">
    <location>
        <begin position="53"/>
        <end position="72"/>
    </location>
</feature>
<accession>A0A383BS32</accession>
<feature type="transmembrane region" description="Helical" evidence="1">
    <location>
        <begin position="21"/>
        <end position="41"/>
    </location>
</feature>
<evidence type="ECO:0000256" key="1">
    <source>
        <dbReference type="SAM" id="Phobius"/>
    </source>
</evidence>
<sequence length="75" mass="8175">MDIIKNIAVWVRGLTEIGLSLVMLGVVFQIIFGANVVFLPFDILGNVVSFVKALGGEGLVGLIALWILWGIYDKK</sequence>
<organism evidence="2">
    <name type="scientific">marine metagenome</name>
    <dbReference type="NCBI Taxonomy" id="408172"/>
    <lineage>
        <taxon>unclassified sequences</taxon>
        <taxon>metagenomes</taxon>
        <taxon>ecological metagenomes</taxon>
    </lineage>
</organism>
<keyword evidence="1" id="KW-0472">Membrane</keyword>
<name>A0A383BS32_9ZZZZ</name>
<dbReference type="AlphaFoldDB" id="A0A383BS32"/>
<keyword evidence="1" id="KW-1133">Transmembrane helix</keyword>
<protein>
    <recommendedName>
        <fullName evidence="3">DUF5671 domain-containing protein</fullName>
    </recommendedName>
</protein>